<protein>
    <recommendedName>
        <fullName evidence="3">TraB family protein</fullName>
    </recommendedName>
</protein>
<dbReference type="AlphaFoldDB" id="A0A8J5XMF1"/>
<dbReference type="Pfam" id="PF01963">
    <property type="entry name" value="TraB_PrgY_gumN"/>
    <property type="match status" value="1"/>
</dbReference>
<accession>A0A8J5XMF1</accession>
<dbReference type="InterPro" id="IPR046345">
    <property type="entry name" value="TraB_PrgY-like"/>
</dbReference>
<evidence type="ECO:0000313" key="1">
    <source>
        <dbReference type="EMBL" id="KAG8467668.1"/>
    </source>
</evidence>
<proteinExistence type="predicted"/>
<organism evidence="1 2">
    <name type="scientific">Diacronema lutheri</name>
    <name type="common">Unicellular marine alga</name>
    <name type="synonym">Monochrysis lutheri</name>
    <dbReference type="NCBI Taxonomy" id="2081491"/>
    <lineage>
        <taxon>Eukaryota</taxon>
        <taxon>Haptista</taxon>
        <taxon>Haptophyta</taxon>
        <taxon>Pavlovophyceae</taxon>
        <taxon>Pavlovales</taxon>
        <taxon>Pavlovaceae</taxon>
        <taxon>Diacronema</taxon>
    </lineage>
</organism>
<gene>
    <name evidence="1" type="ORF">KFE25_006720</name>
</gene>
<name>A0A8J5XMF1_DIALT</name>
<comment type="caution">
    <text evidence="1">The sequence shown here is derived from an EMBL/GenBank/DDBJ whole genome shotgun (WGS) entry which is preliminary data.</text>
</comment>
<dbReference type="PANTHER" id="PTHR21530">
    <property type="entry name" value="PHEROMONE SHUTDOWN PROTEIN"/>
    <property type="match status" value="1"/>
</dbReference>
<evidence type="ECO:0000313" key="2">
    <source>
        <dbReference type="Proteomes" id="UP000751190"/>
    </source>
</evidence>
<dbReference type="EMBL" id="JAGTXO010000005">
    <property type="protein sequence ID" value="KAG8467668.1"/>
    <property type="molecule type" value="Genomic_DNA"/>
</dbReference>
<keyword evidence="2" id="KW-1185">Reference proteome</keyword>
<reference evidence="1" key="1">
    <citation type="submission" date="2021-05" db="EMBL/GenBank/DDBJ databases">
        <title>The genome of the haptophyte Pavlova lutheri (Diacronema luteri, Pavlovales) - a model for lipid biosynthesis in eukaryotic algae.</title>
        <authorList>
            <person name="Hulatt C.J."/>
            <person name="Posewitz M.C."/>
        </authorList>
    </citation>
    <scope>NUCLEOTIDE SEQUENCE</scope>
    <source>
        <strain evidence="1">NIVA-4/92</strain>
    </source>
</reference>
<dbReference type="InterPro" id="IPR002816">
    <property type="entry name" value="TraB/PrgY/GumN_fam"/>
</dbReference>
<dbReference type="CDD" id="cd14726">
    <property type="entry name" value="TraB_PrgY-like"/>
    <property type="match status" value="1"/>
</dbReference>
<dbReference type="PANTHER" id="PTHR21530:SF7">
    <property type="entry name" value="TRAB DOMAIN-CONTAINING PROTEIN"/>
    <property type="match status" value="1"/>
</dbReference>
<dbReference type="Proteomes" id="UP000751190">
    <property type="component" value="Unassembled WGS sequence"/>
</dbReference>
<dbReference type="OrthoDB" id="48306at2759"/>
<evidence type="ECO:0008006" key="3">
    <source>
        <dbReference type="Google" id="ProtNLM"/>
    </source>
</evidence>
<sequence length="429" mass="45369">MKRSDAGEEAHGAPLATAIPELVIVRADGVEVHLIGTCHLSSDAALYTGARVRELRPTTVVVELCEERRQMLTRTPRTPGDEPASTASSVGSSVGGVLTDWTQLISLMYHSFETLIDRQTGAEFVAAVQAAEECGARVVLGDRLASQTLGRLKRLITLRELAIDMQLLHADHTAQQAIDRAKLLEAVIAEAASASALARAIVRGGDAAAPATAPSEPPPPHASALEARLRAIEALAAQAQRASVGDAADGVMWRLLAKFWRRQLIDGEDRDLLRWAIDSTSLLEPLTDCHPPTFNRVLVAERDAILAAELARARGPRVVGVVGAAHMAGIARAFSEGGLPADAELASYREIPSWQPRPWHGIAGIVSGAVLGGAVRSVAFRRGLGLGALGVGAGSAWLVSELRERVRFFERSQREAAAGAEAQGAGAHC</sequence>